<dbReference type="AlphaFoldDB" id="A0A7J7HVU9"/>
<comment type="caution">
    <text evidence="8">The sequence shown here is derived from an EMBL/GenBank/DDBJ whole genome shotgun (WGS) entry which is preliminary data.</text>
</comment>
<keyword evidence="6 7" id="KW-0472">Membrane</keyword>
<comment type="subcellular location">
    <subcellularLocation>
        <location evidence="1">Membrane</location>
        <topology evidence="1">Multi-pass membrane protein</topology>
    </subcellularLocation>
</comment>
<name>A0A7J7HVU9_CAMSI</name>
<keyword evidence="3" id="KW-0813">Transport</keyword>
<gene>
    <name evidence="8" type="ORF">HYC85_009052</name>
</gene>
<evidence type="ECO:0000256" key="6">
    <source>
        <dbReference type="ARBA" id="ARBA00023136"/>
    </source>
</evidence>
<evidence type="ECO:0000256" key="3">
    <source>
        <dbReference type="ARBA" id="ARBA00022448"/>
    </source>
</evidence>
<keyword evidence="5 7" id="KW-1133">Transmembrane helix</keyword>
<evidence type="ECO:0000256" key="1">
    <source>
        <dbReference type="ARBA" id="ARBA00004141"/>
    </source>
</evidence>
<dbReference type="PANTHER" id="PTHR10332">
    <property type="entry name" value="EQUILIBRATIVE NUCLEOSIDE TRANSPORTER"/>
    <property type="match status" value="1"/>
</dbReference>
<dbReference type="PANTHER" id="PTHR10332:SF30">
    <property type="entry name" value="EQUILIBRATIVE NUCLEOTIDE TRANSPORTER 2"/>
    <property type="match status" value="1"/>
</dbReference>
<dbReference type="GO" id="GO:0005337">
    <property type="term" value="F:nucleoside transmembrane transporter activity"/>
    <property type="evidence" value="ECO:0007669"/>
    <property type="project" value="InterPro"/>
</dbReference>
<feature type="transmembrane region" description="Helical" evidence="7">
    <location>
        <begin position="44"/>
        <end position="60"/>
    </location>
</feature>
<evidence type="ECO:0000256" key="4">
    <source>
        <dbReference type="ARBA" id="ARBA00022692"/>
    </source>
</evidence>
<evidence type="ECO:0000313" key="9">
    <source>
        <dbReference type="Proteomes" id="UP000593564"/>
    </source>
</evidence>
<dbReference type="Proteomes" id="UP000593564">
    <property type="component" value="Unassembled WGS sequence"/>
</dbReference>
<sequence length="118" mass="12278">MGILSHNVSKIKTRWRNLTGFSLFFIATLGLLVLDLATSGKGGIGNYIGICIIVAAFGVADGHVQGGLVGDLSFMCPEFIQSFLAGYAASGVLASALRLISKAVFERSADGLRKGASI</sequence>
<evidence type="ECO:0000256" key="5">
    <source>
        <dbReference type="ARBA" id="ARBA00022989"/>
    </source>
</evidence>
<evidence type="ECO:0000256" key="7">
    <source>
        <dbReference type="SAM" id="Phobius"/>
    </source>
</evidence>
<comment type="similarity">
    <text evidence="2">Belongs to the SLC29A/ENT transporter (TC 2.A.57) family.</text>
</comment>
<proteinExistence type="inferred from homology"/>
<dbReference type="EMBL" id="JACBKZ010000003">
    <property type="protein sequence ID" value="KAF5956196.1"/>
    <property type="molecule type" value="Genomic_DNA"/>
</dbReference>
<dbReference type="InterPro" id="IPR002259">
    <property type="entry name" value="Eqnu_transpt"/>
</dbReference>
<dbReference type="GO" id="GO:0005886">
    <property type="term" value="C:plasma membrane"/>
    <property type="evidence" value="ECO:0007669"/>
    <property type="project" value="TreeGrafter"/>
</dbReference>
<protein>
    <submittedName>
        <fullName evidence="8">Uncharacterized protein</fullName>
    </submittedName>
</protein>
<reference evidence="8 9" key="2">
    <citation type="submission" date="2020-07" db="EMBL/GenBank/DDBJ databases">
        <title>Genome assembly of wild tea tree DASZ reveals pedigree and selection history of tea varieties.</title>
        <authorList>
            <person name="Zhang W."/>
        </authorList>
    </citation>
    <scope>NUCLEOTIDE SEQUENCE [LARGE SCALE GENOMIC DNA]</scope>
    <source>
        <strain evidence="9">cv. G240</strain>
        <tissue evidence="8">Leaf</tissue>
    </source>
</reference>
<accession>A0A7J7HVU9</accession>
<feature type="transmembrane region" description="Helical" evidence="7">
    <location>
        <begin position="20"/>
        <end position="37"/>
    </location>
</feature>
<evidence type="ECO:0000313" key="8">
    <source>
        <dbReference type="EMBL" id="KAF5956196.1"/>
    </source>
</evidence>
<organism evidence="8 9">
    <name type="scientific">Camellia sinensis</name>
    <name type="common">Tea plant</name>
    <name type="synonym">Thea sinensis</name>
    <dbReference type="NCBI Taxonomy" id="4442"/>
    <lineage>
        <taxon>Eukaryota</taxon>
        <taxon>Viridiplantae</taxon>
        <taxon>Streptophyta</taxon>
        <taxon>Embryophyta</taxon>
        <taxon>Tracheophyta</taxon>
        <taxon>Spermatophyta</taxon>
        <taxon>Magnoliopsida</taxon>
        <taxon>eudicotyledons</taxon>
        <taxon>Gunneridae</taxon>
        <taxon>Pentapetalae</taxon>
        <taxon>asterids</taxon>
        <taxon>Ericales</taxon>
        <taxon>Theaceae</taxon>
        <taxon>Camellia</taxon>
    </lineage>
</organism>
<keyword evidence="4 7" id="KW-0812">Transmembrane</keyword>
<reference evidence="9" key="1">
    <citation type="journal article" date="2020" name="Nat. Commun.">
        <title>Genome assembly of wild tea tree DASZ reveals pedigree and selection history of tea varieties.</title>
        <authorList>
            <person name="Zhang W."/>
            <person name="Zhang Y."/>
            <person name="Qiu H."/>
            <person name="Guo Y."/>
            <person name="Wan H."/>
            <person name="Zhang X."/>
            <person name="Scossa F."/>
            <person name="Alseekh S."/>
            <person name="Zhang Q."/>
            <person name="Wang P."/>
            <person name="Xu L."/>
            <person name="Schmidt M.H."/>
            <person name="Jia X."/>
            <person name="Li D."/>
            <person name="Zhu A."/>
            <person name="Guo F."/>
            <person name="Chen W."/>
            <person name="Ni D."/>
            <person name="Usadel B."/>
            <person name="Fernie A.R."/>
            <person name="Wen W."/>
        </authorList>
    </citation>
    <scope>NUCLEOTIDE SEQUENCE [LARGE SCALE GENOMIC DNA]</scope>
    <source>
        <strain evidence="9">cv. G240</strain>
    </source>
</reference>
<keyword evidence="9" id="KW-1185">Reference proteome</keyword>
<feature type="transmembrane region" description="Helical" evidence="7">
    <location>
        <begin position="80"/>
        <end position="100"/>
    </location>
</feature>
<evidence type="ECO:0000256" key="2">
    <source>
        <dbReference type="ARBA" id="ARBA00007965"/>
    </source>
</evidence>